<protein>
    <submittedName>
        <fullName evidence="1">Uncharacterized protein</fullName>
    </submittedName>
</protein>
<organism evidence="1 2">
    <name type="scientific">Leptospira idonii</name>
    <dbReference type="NCBI Taxonomy" id="1193500"/>
    <lineage>
        <taxon>Bacteria</taxon>
        <taxon>Pseudomonadati</taxon>
        <taxon>Spirochaetota</taxon>
        <taxon>Spirochaetia</taxon>
        <taxon>Leptospirales</taxon>
        <taxon>Leptospiraceae</taxon>
        <taxon>Leptospira</taxon>
    </lineage>
</organism>
<proteinExistence type="predicted"/>
<accession>A0A4R9LZD6</accession>
<dbReference type="OrthoDB" id="799283at2"/>
<dbReference type="RefSeq" id="WP_135760789.1">
    <property type="nucleotide sequence ID" value="NZ_RQHW01000043.1"/>
</dbReference>
<gene>
    <name evidence="1" type="ORF">EHS15_11820</name>
</gene>
<comment type="caution">
    <text evidence="1">The sequence shown here is derived from an EMBL/GenBank/DDBJ whole genome shotgun (WGS) entry which is preliminary data.</text>
</comment>
<keyword evidence="2" id="KW-1185">Reference proteome</keyword>
<evidence type="ECO:0000313" key="2">
    <source>
        <dbReference type="Proteomes" id="UP000298058"/>
    </source>
</evidence>
<sequence>MRLKKLNIDINEMRSLLLKALKKEKETQYLSICRNVALIAANSYRIGSDASTMTLGSGNYNLDQDDEDLIRELIWNLVIERVLTIGINSSNAAWPFLKVTAYGEKVLNSDEPIPHDPSGYIQRVVEKIPSIDNVIKRYLIESIETYNINMLLSSTIALGCASEKAMVLLIDNFIDSVEDDSEKKKLAKKIENSFIKTRFEIFKSEYTSRKANFPKNINEGFENTLIGIFEMIRANRNEAGHPTGKEFSKEQVYANLQVFITYLEKIYQMITFFKKNRT</sequence>
<dbReference type="EMBL" id="RQHW01000043">
    <property type="protein sequence ID" value="TGN18855.1"/>
    <property type="molecule type" value="Genomic_DNA"/>
</dbReference>
<dbReference type="AlphaFoldDB" id="A0A4R9LZD6"/>
<evidence type="ECO:0000313" key="1">
    <source>
        <dbReference type="EMBL" id="TGN18855.1"/>
    </source>
</evidence>
<reference evidence="1" key="1">
    <citation type="journal article" date="2019" name="PLoS Negl. Trop. Dis.">
        <title>Revisiting the worldwide diversity of Leptospira species in the environment.</title>
        <authorList>
            <person name="Vincent A.T."/>
            <person name="Schiettekatte O."/>
            <person name="Bourhy P."/>
            <person name="Veyrier F.J."/>
            <person name="Picardeau M."/>
        </authorList>
    </citation>
    <scope>NUCLEOTIDE SEQUENCE [LARGE SCALE GENOMIC DNA]</scope>
    <source>
        <strain evidence="1">201300427</strain>
    </source>
</reference>
<name>A0A4R9LZD6_9LEPT</name>
<dbReference type="Proteomes" id="UP000298058">
    <property type="component" value="Unassembled WGS sequence"/>
</dbReference>